<keyword evidence="1" id="KW-0175">Coiled coil</keyword>
<organism evidence="4 5">
    <name type="scientific">Zygosaccharomyces mellis</name>
    <dbReference type="NCBI Taxonomy" id="42258"/>
    <lineage>
        <taxon>Eukaryota</taxon>
        <taxon>Fungi</taxon>
        <taxon>Dikarya</taxon>
        <taxon>Ascomycota</taxon>
        <taxon>Saccharomycotina</taxon>
        <taxon>Saccharomycetes</taxon>
        <taxon>Saccharomycetales</taxon>
        <taxon>Saccharomycetaceae</taxon>
        <taxon>Zygosaccharomyces</taxon>
    </lineage>
</organism>
<gene>
    <name evidence="4" type="ORF">ZYGM_000348</name>
</gene>
<dbReference type="SMART" id="SM00787">
    <property type="entry name" value="Spc7"/>
    <property type="match status" value="1"/>
</dbReference>
<proteinExistence type="predicted"/>
<dbReference type="PANTHER" id="PTHR28260">
    <property type="entry name" value="SPINDLE POLE BODY COMPONENT SPC105"/>
    <property type="match status" value="1"/>
</dbReference>
<feature type="coiled-coil region" evidence="1">
    <location>
        <begin position="455"/>
        <end position="482"/>
    </location>
</feature>
<dbReference type="GO" id="GO:0007094">
    <property type="term" value="P:mitotic spindle assembly checkpoint signaling"/>
    <property type="evidence" value="ECO:0007669"/>
    <property type="project" value="TreeGrafter"/>
</dbReference>
<feature type="region of interest" description="Disordered" evidence="2">
    <location>
        <begin position="24"/>
        <end position="55"/>
    </location>
</feature>
<evidence type="ECO:0000259" key="3">
    <source>
        <dbReference type="SMART" id="SM00787"/>
    </source>
</evidence>
<dbReference type="InterPro" id="IPR013253">
    <property type="entry name" value="Spc7_domain"/>
</dbReference>
<evidence type="ECO:0000256" key="2">
    <source>
        <dbReference type="SAM" id="MobiDB-lite"/>
    </source>
</evidence>
<sequence length="683" mass="79113">MDNDASASSLRKKKEVFMAKGILKSSQSEESQFVPELQLPNSSLSKEEVLESGNNTTSRINTLQLQNKISRRVSFAPDVTLHSFDFVPQVQDVKLPRRKEKRENNEETNLEGEESMELSQAGPVDDPEEEQGMTMTQVFKPSQEMEITEIFKPPQDEPMELTQLQRITENGDNESEQMELTQVPPRVHTPPAKKRKKMSGELREEDDMELSLMRMSPIALRGSDTKTPSSYSLKEFLDAVGVSFLIDTNFIKKQQAVEFPLAKLPVSLHSEQVLSKLYVDMPALEMNAFVCRELLRRVDQSNAQFQDLENQISSSVPPLLFREYFQSSEEMRRLMNQQLQLVKSFAKLESKKAWYDWRIQHFKGLQDVLLENLGLLQEEKSKLDKDLQRAQENKEETFNLLQILKKEVELLRDLPSQIYKKESKLTDKLQLERFRQELRAQKIAHNDSKKLQLRRNSLLAEIELKSKEADELKKKLLQLQRKDKTQVTDYDVAKLRRKLELLSTLSGIQFKGINNSQLFLKCFDRMEISIDLSLLQSSPQNACRLLGSTEPFYKEFLQYVLSQLQTTNDFLSDLVLQLRKLIPLIKTYLFLKNLFPLAISKVNGTTTIRLMDYDIRTDVKYIYKISMQELIVAVLDKDVTISVAVELSQKSNEIPLDEISTRFVSKVNRILSWANPKRIRMTI</sequence>
<evidence type="ECO:0000256" key="1">
    <source>
        <dbReference type="SAM" id="Coils"/>
    </source>
</evidence>
<dbReference type="Pfam" id="PF08317">
    <property type="entry name" value="Spc7"/>
    <property type="match status" value="1"/>
</dbReference>
<accession>A0A4C2EBS1</accession>
<reference evidence="4 5" key="1">
    <citation type="submission" date="2019-01" db="EMBL/GenBank/DDBJ databases">
        <title>Draft Genome Sequencing of Zygosaccharomyces mellis Ca-7.</title>
        <authorList>
            <person name="Shiwa Y."/>
            <person name="Kanesaki Y."/>
            <person name="Ishige T."/>
            <person name="Mura K."/>
            <person name="Hori T."/>
            <person name="Tamura T."/>
        </authorList>
    </citation>
    <scope>NUCLEOTIDE SEQUENCE [LARGE SCALE GENOMIC DNA]</scope>
    <source>
        <strain evidence="4 5">Ca-7</strain>
    </source>
</reference>
<evidence type="ECO:0000313" key="4">
    <source>
        <dbReference type="EMBL" id="GCF01611.1"/>
    </source>
</evidence>
<dbReference type="PANTHER" id="PTHR28260:SF1">
    <property type="entry name" value="SPINDLE POLE BODY COMPONENT SPC105"/>
    <property type="match status" value="1"/>
</dbReference>
<feature type="region of interest" description="Disordered" evidence="2">
    <location>
        <begin position="97"/>
        <end position="129"/>
    </location>
</feature>
<protein>
    <recommendedName>
        <fullName evidence="3">Spc7 kinetochore protein domain-containing protein</fullName>
    </recommendedName>
</protein>
<feature type="domain" description="Spc7 kinetochore protein" evidence="3">
    <location>
        <begin position="221"/>
        <end position="531"/>
    </location>
</feature>
<evidence type="ECO:0000313" key="5">
    <source>
        <dbReference type="Proteomes" id="UP000301737"/>
    </source>
</evidence>
<dbReference type="GO" id="GO:0000776">
    <property type="term" value="C:kinetochore"/>
    <property type="evidence" value="ECO:0007669"/>
    <property type="project" value="TreeGrafter"/>
</dbReference>
<dbReference type="InterPro" id="IPR033338">
    <property type="entry name" value="Spc105/Spc7"/>
</dbReference>
<dbReference type="Proteomes" id="UP000301737">
    <property type="component" value="Unassembled WGS sequence"/>
</dbReference>
<dbReference type="EMBL" id="BIMX01000038">
    <property type="protein sequence ID" value="GCF01611.1"/>
    <property type="molecule type" value="Genomic_DNA"/>
</dbReference>
<dbReference type="OrthoDB" id="5592879at2759"/>
<comment type="caution">
    <text evidence="4">The sequence shown here is derived from an EMBL/GenBank/DDBJ whole genome shotgun (WGS) entry which is preliminary data.</text>
</comment>
<dbReference type="GO" id="GO:0034501">
    <property type="term" value="P:protein localization to kinetochore"/>
    <property type="evidence" value="ECO:0007669"/>
    <property type="project" value="TreeGrafter"/>
</dbReference>
<name>A0A4C2EBS1_9SACH</name>
<feature type="compositionally biased region" description="Acidic residues" evidence="2">
    <location>
        <begin position="106"/>
        <end position="116"/>
    </location>
</feature>
<keyword evidence="5" id="KW-1185">Reference proteome</keyword>
<feature type="coiled-coil region" evidence="1">
    <location>
        <begin position="373"/>
        <end position="407"/>
    </location>
</feature>
<dbReference type="GO" id="GO:1990758">
    <property type="term" value="P:mitotic sister chromatid biorientation"/>
    <property type="evidence" value="ECO:0007669"/>
    <property type="project" value="TreeGrafter"/>
</dbReference>
<feature type="region of interest" description="Disordered" evidence="2">
    <location>
        <begin position="171"/>
        <end position="206"/>
    </location>
</feature>
<dbReference type="AlphaFoldDB" id="A0A4C2EBS1"/>